<dbReference type="AlphaFoldDB" id="A0A388SDH5"/>
<dbReference type="RefSeq" id="WP_116270523.1">
    <property type="nucleotide sequence ID" value="NZ_BGZJ01000001.1"/>
</dbReference>
<evidence type="ECO:0000313" key="3">
    <source>
        <dbReference type="Proteomes" id="UP000266091"/>
    </source>
</evidence>
<accession>A0A388SDH5</accession>
<dbReference type="GO" id="GO:0046872">
    <property type="term" value="F:metal ion binding"/>
    <property type="evidence" value="ECO:0007669"/>
    <property type="project" value="UniProtKB-KW"/>
</dbReference>
<protein>
    <submittedName>
        <fullName evidence="2">DNA-3-methyladenine glycosylase</fullName>
    </submittedName>
</protein>
<feature type="binding site" evidence="1">
    <location>
        <position position="7"/>
    </location>
    <ligand>
        <name>Zn(2+)</name>
        <dbReference type="ChEBI" id="CHEBI:29105"/>
    </ligand>
</feature>
<organism evidence="2 3">
    <name type="scientific">Mesosutterella multiformis</name>
    <dbReference type="NCBI Taxonomy" id="2259133"/>
    <lineage>
        <taxon>Bacteria</taxon>
        <taxon>Pseudomonadati</taxon>
        <taxon>Pseudomonadota</taxon>
        <taxon>Betaproteobacteria</taxon>
        <taxon>Burkholderiales</taxon>
        <taxon>Sutterellaceae</taxon>
        <taxon>Mesosutterella</taxon>
    </lineage>
</organism>
<gene>
    <name evidence="2" type="primary">tag</name>
    <name evidence="2" type="ORF">MESMUL_16500</name>
</gene>
<keyword evidence="1" id="KW-0479">Metal-binding</keyword>
<dbReference type="InterPro" id="IPR005019">
    <property type="entry name" value="Adenine_glyco"/>
</dbReference>
<proteinExistence type="predicted"/>
<evidence type="ECO:0000313" key="2">
    <source>
        <dbReference type="EMBL" id="GBO94296.1"/>
    </source>
</evidence>
<dbReference type="SUPFAM" id="SSF48150">
    <property type="entry name" value="DNA-glycosylase"/>
    <property type="match status" value="1"/>
</dbReference>
<dbReference type="PANTHER" id="PTHR30037">
    <property type="entry name" value="DNA-3-METHYLADENINE GLYCOSYLASE 1"/>
    <property type="match status" value="1"/>
</dbReference>
<sequence length="205" mass="23131">MTNDRCCAWGASGSLAMRAYHDTEWGVPTIDEKRLFEFLVLESAQAGLSWSTILGRREGYRKAFAGFDPETVASFGEADVNRLLLDPGIIRNRMKIEAAITNARTLIDIREKTGSFVRWYWSFTDGWPIENAWTDESQVPPSTPFSDRVAKEFKARGFRFLGTTILYSFMQATGMVNDHVTRCSRYEPIRALGLSFGKNFSSSIG</sequence>
<comment type="caution">
    <text evidence="2">The sequence shown here is derived from an EMBL/GenBank/DDBJ whole genome shotgun (WGS) entry which is preliminary data.</text>
</comment>
<dbReference type="GO" id="GO:0006284">
    <property type="term" value="P:base-excision repair"/>
    <property type="evidence" value="ECO:0007669"/>
    <property type="project" value="InterPro"/>
</dbReference>
<keyword evidence="3" id="KW-1185">Reference proteome</keyword>
<dbReference type="EMBL" id="BGZJ01000001">
    <property type="protein sequence ID" value="GBO94296.1"/>
    <property type="molecule type" value="Genomic_DNA"/>
</dbReference>
<reference evidence="2 3" key="1">
    <citation type="journal article" date="2018" name="Int. J. Syst. Evol. Microbiol.">
        <title>Mesosutterella multiformis gen. nov., sp. nov., a member of the family Sutterellaceae and Sutterella megalosphaeroides sp. nov., isolated from human faeces.</title>
        <authorList>
            <person name="Sakamoto M."/>
            <person name="Ikeyama N."/>
            <person name="Kunihiro T."/>
            <person name="Iino T."/>
            <person name="Yuki M."/>
            <person name="Ohkuma M."/>
        </authorList>
    </citation>
    <scope>NUCLEOTIDE SEQUENCE [LARGE SCALE GENOMIC DNA]</scope>
    <source>
        <strain evidence="2 3">4NBBH2</strain>
    </source>
</reference>
<dbReference type="GO" id="GO:0008725">
    <property type="term" value="F:DNA-3-methyladenine glycosylase activity"/>
    <property type="evidence" value="ECO:0007669"/>
    <property type="project" value="InterPro"/>
</dbReference>
<dbReference type="Proteomes" id="UP000266091">
    <property type="component" value="Unassembled WGS sequence"/>
</dbReference>
<dbReference type="Gene3D" id="1.10.340.30">
    <property type="entry name" value="Hypothetical protein, domain 2"/>
    <property type="match status" value="1"/>
</dbReference>
<dbReference type="InterPro" id="IPR052891">
    <property type="entry name" value="DNA-3mA_glycosylase"/>
</dbReference>
<evidence type="ECO:0000256" key="1">
    <source>
        <dbReference type="PIRSR" id="PIRSR605019-1"/>
    </source>
</evidence>
<feature type="binding site" evidence="1">
    <location>
        <position position="183"/>
    </location>
    <ligand>
        <name>Zn(2+)</name>
        <dbReference type="ChEBI" id="CHEBI:29105"/>
    </ligand>
</feature>
<dbReference type="InterPro" id="IPR011257">
    <property type="entry name" value="DNA_glycosylase"/>
</dbReference>
<dbReference type="Pfam" id="PF03352">
    <property type="entry name" value="Adenine_glyco"/>
    <property type="match status" value="1"/>
</dbReference>
<feature type="binding site" evidence="1">
    <location>
        <position position="21"/>
    </location>
    <ligand>
        <name>Zn(2+)</name>
        <dbReference type="ChEBI" id="CHEBI:29105"/>
    </ligand>
</feature>
<dbReference type="PANTHER" id="PTHR30037:SF4">
    <property type="entry name" value="DNA-3-METHYLADENINE GLYCOSYLASE I"/>
    <property type="match status" value="1"/>
</dbReference>
<dbReference type="OrthoDB" id="9807664at2"/>
<feature type="binding site" evidence="1">
    <location>
        <position position="179"/>
    </location>
    <ligand>
        <name>Zn(2+)</name>
        <dbReference type="ChEBI" id="CHEBI:29105"/>
    </ligand>
</feature>
<keyword evidence="1" id="KW-0862">Zinc</keyword>
<name>A0A388SDH5_9BURK</name>